<comment type="caution">
    <text evidence="2">The sequence shown here is derived from an EMBL/GenBank/DDBJ whole genome shotgun (WGS) entry which is preliminary data.</text>
</comment>
<feature type="domain" description="CHAD" evidence="1">
    <location>
        <begin position="4"/>
        <end position="283"/>
    </location>
</feature>
<dbReference type="AlphaFoldDB" id="A0A7W8D860"/>
<dbReference type="RefSeq" id="WP_221282124.1">
    <property type="nucleotide sequence ID" value="NZ_JACHHP010000007.1"/>
</dbReference>
<evidence type="ECO:0000259" key="1">
    <source>
        <dbReference type="PROSITE" id="PS51708"/>
    </source>
</evidence>
<dbReference type="Pfam" id="PF05235">
    <property type="entry name" value="CHAD"/>
    <property type="match status" value="1"/>
</dbReference>
<dbReference type="InterPro" id="IPR038186">
    <property type="entry name" value="CHAD_dom_sf"/>
</dbReference>
<evidence type="ECO:0000313" key="3">
    <source>
        <dbReference type="Proteomes" id="UP000521199"/>
    </source>
</evidence>
<dbReference type="Gene3D" id="1.40.20.10">
    <property type="entry name" value="CHAD domain"/>
    <property type="match status" value="1"/>
</dbReference>
<dbReference type="EMBL" id="JACHHP010000007">
    <property type="protein sequence ID" value="MBB5209689.1"/>
    <property type="molecule type" value="Genomic_DNA"/>
</dbReference>
<protein>
    <submittedName>
        <fullName evidence="2">CHAD domain-containing protein</fullName>
    </submittedName>
</protein>
<dbReference type="SMART" id="SM00880">
    <property type="entry name" value="CHAD"/>
    <property type="match status" value="1"/>
</dbReference>
<keyword evidence="3" id="KW-1185">Reference proteome</keyword>
<dbReference type="InterPro" id="IPR007899">
    <property type="entry name" value="CHAD_dom"/>
</dbReference>
<gene>
    <name evidence="2" type="ORF">HNQ52_003261</name>
</gene>
<sequence>MHDDGDLGVALRTLAMREFDALRAALGDARSPHRGVHEARKAIRRLRSILLLGRKAFRADGAAIDAGLKALATSLSALRDAHVAAETATRVRRRIEDETARTRWATLRRQLARRRDALLRSERDADPAFAARGAQVATLADAIAALPWNTLDADTVHRALERSVHRVQRAQAVVAARRSTLEQRHRWRRRLRRLRMQWNALRTLRKHTSAPVAASARASTGWLRDHMGDLAQLSQAADALGREQDLHLLQQALRRLPQTSATRAAVAELRVLRNEAAARRSAR</sequence>
<accession>A0A7W8D860</accession>
<organism evidence="2 3">
    <name type="scientific">Chiayiivirga flava</name>
    <dbReference type="NCBI Taxonomy" id="659595"/>
    <lineage>
        <taxon>Bacteria</taxon>
        <taxon>Pseudomonadati</taxon>
        <taxon>Pseudomonadota</taxon>
        <taxon>Gammaproteobacteria</taxon>
        <taxon>Lysobacterales</taxon>
        <taxon>Lysobacteraceae</taxon>
        <taxon>Chiayiivirga</taxon>
    </lineage>
</organism>
<dbReference type="Proteomes" id="UP000521199">
    <property type="component" value="Unassembled WGS sequence"/>
</dbReference>
<name>A0A7W8D860_9GAMM</name>
<proteinExistence type="predicted"/>
<dbReference type="PROSITE" id="PS51708">
    <property type="entry name" value="CHAD"/>
    <property type="match status" value="1"/>
</dbReference>
<reference evidence="2 3" key="1">
    <citation type="submission" date="2020-08" db="EMBL/GenBank/DDBJ databases">
        <title>Genomic Encyclopedia of Type Strains, Phase IV (KMG-IV): sequencing the most valuable type-strain genomes for metagenomic binning, comparative biology and taxonomic classification.</title>
        <authorList>
            <person name="Goeker M."/>
        </authorList>
    </citation>
    <scope>NUCLEOTIDE SEQUENCE [LARGE SCALE GENOMIC DNA]</scope>
    <source>
        <strain evidence="2 3">DSM 24163</strain>
    </source>
</reference>
<evidence type="ECO:0000313" key="2">
    <source>
        <dbReference type="EMBL" id="MBB5209689.1"/>
    </source>
</evidence>